<comment type="caution">
    <text evidence="6">Lacks conserved residue(s) required for the propagation of feature annotation.</text>
</comment>
<evidence type="ECO:0000256" key="4">
    <source>
        <dbReference type="ARBA" id="ARBA00022679"/>
    </source>
</evidence>
<keyword evidence="2 6" id="KW-0698">rRNA processing</keyword>
<dbReference type="Gene3D" id="3.40.50.150">
    <property type="entry name" value="Vaccinia Virus protein VP39"/>
    <property type="match status" value="1"/>
</dbReference>
<evidence type="ECO:0000313" key="8">
    <source>
        <dbReference type="Proteomes" id="UP000284892"/>
    </source>
</evidence>
<evidence type="ECO:0000313" key="7">
    <source>
        <dbReference type="EMBL" id="RKE98333.1"/>
    </source>
</evidence>
<dbReference type="SUPFAM" id="SSF53335">
    <property type="entry name" value="S-adenosyl-L-methionine-dependent methyltransferases"/>
    <property type="match status" value="1"/>
</dbReference>
<comment type="subcellular location">
    <subcellularLocation>
        <location evidence="6">Cytoplasm</location>
    </subcellularLocation>
</comment>
<sequence>MYTFVENLKHMQLIQHYFPDLSENQVNQFKQLEELYKDWNLKINVVSRKDIDELYLRHVLHSLGIAKVISFKPNSKIIDVGTGGGFPGIPLAIMFPDCQFHLVDSIAKKLKVVNEVVEGLRLTNVKTSHTRVEEINEQYDFIVSRAVAAMPTFVHWIKGKIAKKQNHELKNGVLYLKGGDLTEELETYKSATIYKLTDYYKEDFFETKKVVHLPIKYKG</sequence>
<dbReference type="EC" id="2.1.1.-" evidence="6"/>
<feature type="binding site" evidence="6">
    <location>
        <begin position="132"/>
        <end position="133"/>
    </location>
    <ligand>
        <name>S-adenosyl-L-methionine</name>
        <dbReference type="ChEBI" id="CHEBI:59789"/>
    </ligand>
</feature>
<evidence type="ECO:0000256" key="1">
    <source>
        <dbReference type="ARBA" id="ARBA00022490"/>
    </source>
</evidence>
<dbReference type="NCBIfam" id="TIGR00138">
    <property type="entry name" value="rsmG_gidB"/>
    <property type="match status" value="1"/>
</dbReference>
<dbReference type="InterPro" id="IPR029063">
    <property type="entry name" value="SAM-dependent_MTases_sf"/>
</dbReference>
<feature type="binding site" evidence="6">
    <location>
        <position position="145"/>
    </location>
    <ligand>
        <name>S-adenosyl-L-methionine</name>
        <dbReference type="ChEBI" id="CHEBI:59789"/>
    </ligand>
</feature>
<gene>
    <name evidence="6" type="primary">rsmG</name>
    <name evidence="7" type="ORF">BXY80_0416</name>
</gene>
<dbReference type="HAMAP" id="MF_00074">
    <property type="entry name" value="16SrRNA_methyltr_G"/>
    <property type="match status" value="1"/>
</dbReference>
<reference evidence="7 8" key="1">
    <citation type="submission" date="2018-09" db="EMBL/GenBank/DDBJ databases">
        <title>Genomic Encyclopedia of Archaeal and Bacterial Type Strains, Phase II (KMG-II): from individual species to whole genera.</title>
        <authorList>
            <person name="Goeker M."/>
        </authorList>
    </citation>
    <scope>NUCLEOTIDE SEQUENCE [LARGE SCALE GENOMIC DNA]</scope>
    <source>
        <strain evidence="7 8">DSM 26283</strain>
    </source>
</reference>
<dbReference type="CDD" id="cd02440">
    <property type="entry name" value="AdoMet_MTases"/>
    <property type="match status" value="1"/>
</dbReference>
<keyword evidence="1 6" id="KW-0963">Cytoplasm</keyword>
<organism evidence="7 8">
    <name type="scientific">Ichthyenterobacterium magnum</name>
    <dbReference type="NCBI Taxonomy" id="1230530"/>
    <lineage>
        <taxon>Bacteria</taxon>
        <taxon>Pseudomonadati</taxon>
        <taxon>Bacteroidota</taxon>
        <taxon>Flavobacteriia</taxon>
        <taxon>Flavobacteriales</taxon>
        <taxon>Flavobacteriaceae</taxon>
        <taxon>Ichthyenterobacterium</taxon>
    </lineage>
</organism>
<dbReference type="InterPro" id="IPR003682">
    <property type="entry name" value="rRNA_ssu_MeTfrase_G"/>
</dbReference>
<dbReference type="PIRSF" id="PIRSF003078">
    <property type="entry name" value="GidB"/>
    <property type="match status" value="1"/>
</dbReference>
<keyword evidence="4 6" id="KW-0808">Transferase</keyword>
<keyword evidence="3 6" id="KW-0489">Methyltransferase</keyword>
<keyword evidence="5 6" id="KW-0949">S-adenosyl-L-methionine</keyword>
<feature type="binding site" evidence="6">
    <location>
        <position position="81"/>
    </location>
    <ligand>
        <name>S-adenosyl-L-methionine</name>
        <dbReference type="ChEBI" id="CHEBI:59789"/>
    </ligand>
</feature>
<evidence type="ECO:0000256" key="6">
    <source>
        <dbReference type="HAMAP-Rule" id="MF_00074"/>
    </source>
</evidence>
<name>A0A420DVT4_9FLAO</name>
<dbReference type="GO" id="GO:0005829">
    <property type="term" value="C:cytosol"/>
    <property type="evidence" value="ECO:0007669"/>
    <property type="project" value="TreeGrafter"/>
</dbReference>
<dbReference type="PANTHER" id="PTHR31760:SF0">
    <property type="entry name" value="S-ADENOSYL-L-METHIONINE-DEPENDENT METHYLTRANSFERASES SUPERFAMILY PROTEIN"/>
    <property type="match status" value="1"/>
</dbReference>
<evidence type="ECO:0000256" key="2">
    <source>
        <dbReference type="ARBA" id="ARBA00022552"/>
    </source>
</evidence>
<accession>A0A420DVT4</accession>
<comment type="caution">
    <text evidence="7">The sequence shown here is derived from an EMBL/GenBank/DDBJ whole genome shotgun (WGS) entry which is preliminary data.</text>
</comment>
<proteinExistence type="inferred from homology"/>
<feature type="binding site" evidence="6">
    <location>
        <position position="86"/>
    </location>
    <ligand>
        <name>S-adenosyl-L-methionine</name>
        <dbReference type="ChEBI" id="CHEBI:59789"/>
    </ligand>
</feature>
<protein>
    <recommendedName>
        <fullName evidence="6">Ribosomal RNA small subunit methyltransferase G</fullName>
        <ecNumber evidence="6">2.1.1.-</ecNumber>
    </recommendedName>
    <alternativeName>
        <fullName evidence="6">16S rRNA 7-methylguanosine methyltransferase</fullName>
        <shortName evidence="6">16S rRNA m7G methyltransferase</shortName>
    </alternativeName>
</protein>
<comment type="function">
    <text evidence="6">Specifically methylates the N7 position of a guanine in 16S rRNA.</text>
</comment>
<comment type="similarity">
    <text evidence="6">Belongs to the methyltransferase superfamily. RNA methyltransferase RsmG family.</text>
</comment>
<dbReference type="EMBL" id="RAQJ01000001">
    <property type="protein sequence ID" value="RKE98333.1"/>
    <property type="molecule type" value="Genomic_DNA"/>
</dbReference>
<dbReference type="GO" id="GO:0070043">
    <property type="term" value="F:rRNA (guanine-N7-)-methyltransferase activity"/>
    <property type="evidence" value="ECO:0007669"/>
    <property type="project" value="UniProtKB-UniRule"/>
</dbReference>
<dbReference type="AlphaFoldDB" id="A0A420DVT4"/>
<dbReference type="PANTHER" id="PTHR31760">
    <property type="entry name" value="S-ADENOSYL-L-METHIONINE-DEPENDENT METHYLTRANSFERASES SUPERFAMILY PROTEIN"/>
    <property type="match status" value="1"/>
</dbReference>
<keyword evidence="8" id="KW-1185">Reference proteome</keyword>
<evidence type="ECO:0000256" key="3">
    <source>
        <dbReference type="ARBA" id="ARBA00022603"/>
    </source>
</evidence>
<dbReference type="Proteomes" id="UP000284892">
    <property type="component" value="Unassembled WGS sequence"/>
</dbReference>
<dbReference type="Pfam" id="PF02527">
    <property type="entry name" value="GidB"/>
    <property type="match status" value="1"/>
</dbReference>
<evidence type="ECO:0000256" key="5">
    <source>
        <dbReference type="ARBA" id="ARBA00022691"/>
    </source>
</evidence>